<evidence type="ECO:0000313" key="16">
    <source>
        <dbReference type="Proteomes" id="UP000011083"/>
    </source>
</evidence>
<organism evidence="15 16">
    <name type="scientific">Acanthamoeba castellanii (strain ATCC 30010 / Neff)</name>
    <dbReference type="NCBI Taxonomy" id="1257118"/>
    <lineage>
        <taxon>Eukaryota</taxon>
        <taxon>Amoebozoa</taxon>
        <taxon>Discosea</taxon>
        <taxon>Longamoebia</taxon>
        <taxon>Centramoebida</taxon>
        <taxon>Acanthamoebidae</taxon>
        <taxon>Acanthamoeba</taxon>
    </lineage>
</organism>
<keyword evidence="16" id="KW-1185">Reference proteome</keyword>
<dbReference type="PROSITE" id="PS01315">
    <property type="entry name" value="CDS"/>
    <property type="match status" value="1"/>
</dbReference>
<proteinExistence type="inferred from homology"/>
<keyword evidence="8 14" id="KW-1133">Transmembrane helix</keyword>
<dbReference type="KEGG" id="acan:ACA1_149350"/>
<dbReference type="STRING" id="1257118.L8HBZ7"/>
<feature type="transmembrane region" description="Helical" evidence="14">
    <location>
        <begin position="6"/>
        <end position="23"/>
    </location>
</feature>
<dbReference type="AlphaFoldDB" id="L8HBZ7"/>
<evidence type="ECO:0000313" key="15">
    <source>
        <dbReference type="EMBL" id="ELR22767.1"/>
    </source>
</evidence>
<evidence type="ECO:0000256" key="12">
    <source>
        <dbReference type="ARBA" id="ARBA00023264"/>
    </source>
</evidence>
<keyword evidence="5 13" id="KW-0808">Transferase</keyword>
<dbReference type="Proteomes" id="UP000011083">
    <property type="component" value="Unassembled WGS sequence"/>
</dbReference>
<evidence type="ECO:0000256" key="5">
    <source>
        <dbReference type="ARBA" id="ARBA00022679"/>
    </source>
</evidence>
<evidence type="ECO:0000256" key="4">
    <source>
        <dbReference type="ARBA" id="ARBA00022516"/>
    </source>
</evidence>
<dbReference type="UniPathway" id="UPA00557">
    <property type="reaction ID" value="UER00614"/>
</dbReference>
<evidence type="ECO:0000256" key="14">
    <source>
        <dbReference type="SAM" id="Phobius"/>
    </source>
</evidence>
<keyword evidence="6 13" id="KW-0812">Transmembrane</keyword>
<comment type="pathway">
    <text evidence="13">Phospholipid metabolism; CDP-diacylglycerol biosynthesis; CDP-diacylglycerol from sn-glycerol 3-phosphate: step 3/3.</text>
</comment>
<keyword evidence="4" id="KW-0444">Lipid biosynthesis</keyword>
<evidence type="ECO:0000256" key="10">
    <source>
        <dbReference type="ARBA" id="ARBA00023136"/>
    </source>
</evidence>
<feature type="transmembrane region" description="Helical" evidence="14">
    <location>
        <begin position="284"/>
        <end position="303"/>
    </location>
</feature>
<keyword evidence="7 13" id="KW-0548">Nucleotidyltransferase</keyword>
<keyword evidence="12" id="KW-1208">Phospholipid metabolism</keyword>
<reference evidence="15 16" key="1">
    <citation type="journal article" date="2013" name="Genome Biol.">
        <title>Genome of Acanthamoeba castellanii highlights extensive lateral gene transfer and early evolution of tyrosine kinase signaling.</title>
        <authorList>
            <person name="Clarke M."/>
            <person name="Lohan A.J."/>
            <person name="Liu B."/>
            <person name="Lagkouvardos I."/>
            <person name="Roy S."/>
            <person name="Zafar N."/>
            <person name="Bertelli C."/>
            <person name="Schilde C."/>
            <person name="Kianianmomeni A."/>
            <person name="Burglin T.R."/>
            <person name="Frech C."/>
            <person name="Turcotte B."/>
            <person name="Kopec K.O."/>
            <person name="Synnott J.M."/>
            <person name="Choo C."/>
            <person name="Paponov I."/>
            <person name="Finkler A."/>
            <person name="Soon Heng Tan C."/>
            <person name="Hutchins A.P."/>
            <person name="Weinmeier T."/>
            <person name="Rattei T."/>
            <person name="Chu J.S."/>
            <person name="Gimenez G."/>
            <person name="Irimia M."/>
            <person name="Rigden D.J."/>
            <person name="Fitzpatrick D.A."/>
            <person name="Lorenzo-Morales J."/>
            <person name="Bateman A."/>
            <person name="Chiu C.H."/>
            <person name="Tang P."/>
            <person name="Hegemann P."/>
            <person name="Fromm H."/>
            <person name="Raoult D."/>
            <person name="Greub G."/>
            <person name="Miranda-Saavedra D."/>
            <person name="Chen N."/>
            <person name="Nash P."/>
            <person name="Ginger M.L."/>
            <person name="Horn M."/>
            <person name="Schaap P."/>
            <person name="Caler L."/>
            <person name="Loftus B."/>
        </authorList>
    </citation>
    <scope>NUCLEOTIDE SEQUENCE [LARGE SCALE GENOMIC DNA]</scope>
    <source>
        <strain evidence="15 16">Neff</strain>
    </source>
</reference>
<dbReference type="Pfam" id="PF01148">
    <property type="entry name" value="CTP_transf_1"/>
    <property type="match status" value="1"/>
</dbReference>
<dbReference type="VEuPathDB" id="AmoebaDB:ACA1_149350"/>
<evidence type="ECO:0000256" key="2">
    <source>
        <dbReference type="ARBA" id="ARBA00010185"/>
    </source>
</evidence>
<evidence type="ECO:0000256" key="11">
    <source>
        <dbReference type="ARBA" id="ARBA00023209"/>
    </source>
</evidence>
<dbReference type="OrthoDB" id="10260889at2759"/>
<evidence type="ECO:0000256" key="9">
    <source>
        <dbReference type="ARBA" id="ARBA00023098"/>
    </source>
</evidence>
<dbReference type="EMBL" id="KB007870">
    <property type="protein sequence ID" value="ELR22767.1"/>
    <property type="molecule type" value="Genomic_DNA"/>
</dbReference>
<evidence type="ECO:0000256" key="7">
    <source>
        <dbReference type="ARBA" id="ARBA00022695"/>
    </source>
</evidence>
<keyword evidence="11" id="KW-0594">Phospholipid biosynthesis</keyword>
<dbReference type="OMA" id="WIAWTIS"/>
<feature type="transmembrane region" description="Helical" evidence="14">
    <location>
        <begin position="192"/>
        <end position="214"/>
    </location>
</feature>
<dbReference type="PANTHER" id="PTHR46382:SF1">
    <property type="entry name" value="PHOSPHATIDATE CYTIDYLYLTRANSFERASE"/>
    <property type="match status" value="1"/>
</dbReference>
<dbReference type="InterPro" id="IPR000374">
    <property type="entry name" value="PC_trans"/>
</dbReference>
<evidence type="ECO:0000256" key="6">
    <source>
        <dbReference type="ARBA" id="ARBA00022692"/>
    </source>
</evidence>
<dbReference type="GO" id="GO:0016024">
    <property type="term" value="P:CDP-diacylglycerol biosynthetic process"/>
    <property type="evidence" value="ECO:0007669"/>
    <property type="project" value="UniProtKB-UniPathway"/>
</dbReference>
<gene>
    <name evidence="15" type="ORF">ACA1_149350</name>
</gene>
<dbReference type="GO" id="GO:0004605">
    <property type="term" value="F:phosphatidate cytidylyltransferase activity"/>
    <property type="evidence" value="ECO:0007669"/>
    <property type="project" value="UniProtKB-EC"/>
</dbReference>
<feature type="transmembrane region" description="Helical" evidence="14">
    <location>
        <begin position="133"/>
        <end position="151"/>
    </location>
</feature>
<comment type="subcellular location">
    <subcellularLocation>
        <location evidence="1">Cell membrane</location>
        <topology evidence="1">Multi-pass membrane protein</topology>
    </subcellularLocation>
</comment>
<evidence type="ECO:0000256" key="1">
    <source>
        <dbReference type="ARBA" id="ARBA00004651"/>
    </source>
</evidence>
<dbReference type="EC" id="2.7.7.41" evidence="13"/>
<feature type="transmembrane region" description="Helical" evidence="14">
    <location>
        <begin position="235"/>
        <end position="251"/>
    </location>
</feature>
<comment type="similarity">
    <text evidence="2 13">Belongs to the CDS family.</text>
</comment>
<dbReference type="GO" id="GO:0005886">
    <property type="term" value="C:plasma membrane"/>
    <property type="evidence" value="ECO:0007669"/>
    <property type="project" value="UniProtKB-SubCell"/>
</dbReference>
<evidence type="ECO:0000256" key="13">
    <source>
        <dbReference type="RuleBase" id="RU003938"/>
    </source>
</evidence>
<evidence type="ECO:0000256" key="3">
    <source>
        <dbReference type="ARBA" id="ARBA00022475"/>
    </source>
</evidence>
<dbReference type="GeneID" id="14923726"/>
<keyword evidence="10 14" id="KW-0472">Membrane</keyword>
<evidence type="ECO:0000256" key="8">
    <source>
        <dbReference type="ARBA" id="ARBA00022989"/>
    </source>
</evidence>
<feature type="transmembrane region" description="Helical" evidence="14">
    <location>
        <begin position="163"/>
        <end position="180"/>
    </location>
</feature>
<name>L8HBZ7_ACACF</name>
<comment type="catalytic activity">
    <reaction evidence="13">
        <text>a 1,2-diacyl-sn-glycero-3-phosphate + CTP + H(+) = a CDP-1,2-diacyl-sn-glycerol + diphosphate</text>
        <dbReference type="Rhea" id="RHEA:16229"/>
        <dbReference type="ChEBI" id="CHEBI:15378"/>
        <dbReference type="ChEBI" id="CHEBI:33019"/>
        <dbReference type="ChEBI" id="CHEBI:37563"/>
        <dbReference type="ChEBI" id="CHEBI:58332"/>
        <dbReference type="ChEBI" id="CHEBI:58608"/>
        <dbReference type="EC" id="2.7.7.41"/>
    </reaction>
</comment>
<feature type="transmembrane region" description="Helical" evidence="14">
    <location>
        <begin position="44"/>
        <end position="65"/>
    </location>
</feature>
<keyword evidence="9" id="KW-0443">Lipid metabolism</keyword>
<keyword evidence="3" id="KW-1003">Cell membrane</keyword>
<dbReference type="PANTHER" id="PTHR46382">
    <property type="entry name" value="PHOSPHATIDATE CYTIDYLYLTRANSFERASE"/>
    <property type="match status" value="1"/>
</dbReference>
<dbReference type="RefSeq" id="XP_004351544.1">
    <property type="nucleotide sequence ID" value="XM_004351492.1"/>
</dbReference>
<accession>L8HBZ7</accession>
<protein>
    <recommendedName>
        <fullName evidence="13">Phosphatidate cytidylyltransferase</fullName>
        <ecNumber evidence="13">2.7.7.41</ecNumber>
    </recommendedName>
</protein>
<sequence>MADETTALWMQAFSWLGLGYVIYRALFVDNGPTFEDDPSPARNHLLRLTTAAFYVPFVIVSAVYVPNVIHIFMTIMVTKGLGEFIECLIPARASKEEGAKKKYKFSRMDRLVQLLGGLQVVLCHFLSELGLSLGLALAFVIILCFFLFKTVQEGHNPLPPNTVRNLAFYLFGWVWIAWTISHCPAIYHTSPYGGSILVMLLLTGWIGDGAAYYVGKNFGRHKAMPNVSPNKSWEGIIAEIVFAVLLCYGFKQMQLSGVTDKHALLATKPIALTSSARLPPYDTIHYIGLALLTSCLGIFGDAIESLIKRMGNIKDSGVFFPGHGGILDRFDAFFVSGPFIYHYLIHVVGAGHL</sequence>